<keyword evidence="1" id="KW-0175">Coiled coil</keyword>
<evidence type="ECO:0000256" key="3">
    <source>
        <dbReference type="SAM" id="SignalP"/>
    </source>
</evidence>
<dbReference type="NCBIfam" id="TIGR02780">
    <property type="entry name" value="TrbJ_Ti"/>
    <property type="match status" value="1"/>
</dbReference>
<proteinExistence type="predicted"/>
<accession>A0A1K2HU88</accession>
<sequence>MTTVLAAAPVTFSPMMATPANAWRIVYDPTNYAQNVLTAARTLEQITHQITSLQNEAQMLINQAKNLASLPFSALQTLQQNVQKTQQLLGQAQNIAFDVQKIDQAFQSQYGNVSMSATDQQLVVNARSRWQNTVGGLQDAMRVQAGAVGNIDSNRAQMSALIDQSQDATGALQAAQAGNQLLALQSQQLSDLVALLASNGRASALTEAERAAAAEQGRRTAPPLSDARRGLPAGQRADVQHRQVTARRSIPMDGKMLARLGAIVFVAVAVMATMIELTRKEDAPASSPVRILQPTSDPLREGQRRCQQLGQKAADDPECLRVWAETRNRFLGRTPAPASPAQIERR</sequence>
<feature type="region of interest" description="Disordered" evidence="2">
    <location>
        <begin position="210"/>
        <end position="244"/>
    </location>
</feature>
<feature type="signal peptide" evidence="3">
    <location>
        <begin position="1"/>
        <end position="22"/>
    </location>
</feature>
<dbReference type="InterPro" id="IPR014147">
    <property type="entry name" value="T4SS_TrbJ"/>
</dbReference>
<dbReference type="InterPro" id="IPR027587">
    <property type="entry name" value="TrbK"/>
</dbReference>
<dbReference type="STRING" id="665118.SAMN02983003_0666"/>
<feature type="chain" id="PRO_5012588893" evidence="3">
    <location>
        <begin position="23"/>
        <end position="346"/>
    </location>
</feature>
<name>A0A1K2HU88_9HYPH</name>
<protein>
    <submittedName>
        <fullName evidence="4">P-type conjugative transfer protein TrbJ</fullName>
    </submittedName>
</protein>
<reference evidence="4 5" key="1">
    <citation type="submission" date="2016-11" db="EMBL/GenBank/DDBJ databases">
        <authorList>
            <person name="Jaros S."/>
            <person name="Januszkiewicz K."/>
            <person name="Wedrychowicz H."/>
        </authorList>
    </citation>
    <scope>NUCLEOTIDE SEQUENCE [LARGE SCALE GENOMIC DNA]</scope>
    <source>
        <strain evidence="4 5">ATCC 23634</strain>
    </source>
</reference>
<evidence type="ECO:0000313" key="4">
    <source>
        <dbReference type="EMBL" id="SFZ81744.1"/>
    </source>
</evidence>
<keyword evidence="5" id="KW-1185">Reference proteome</keyword>
<dbReference type="NCBIfam" id="NF010448">
    <property type="entry name" value="PRK13874.1"/>
    <property type="match status" value="1"/>
</dbReference>
<dbReference type="NCBIfam" id="TIGR04360">
    <property type="entry name" value="other_trbK"/>
    <property type="match status" value="1"/>
</dbReference>
<evidence type="ECO:0000256" key="2">
    <source>
        <dbReference type="SAM" id="MobiDB-lite"/>
    </source>
</evidence>
<evidence type="ECO:0000313" key="5">
    <source>
        <dbReference type="Proteomes" id="UP000183447"/>
    </source>
</evidence>
<feature type="coiled-coil region" evidence="1">
    <location>
        <begin position="43"/>
        <end position="95"/>
    </location>
</feature>
<evidence type="ECO:0000256" key="1">
    <source>
        <dbReference type="SAM" id="Coils"/>
    </source>
</evidence>
<dbReference type="Pfam" id="PF20084">
    <property type="entry name" value="TrbK"/>
    <property type="match status" value="1"/>
</dbReference>
<keyword evidence="3" id="KW-0732">Signal</keyword>
<dbReference type="Proteomes" id="UP000183447">
    <property type="component" value="Unassembled WGS sequence"/>
</dbReference>
<dbReference type="AlphaFoldDB" id="A0A1K2HU88"/>
<organism evidence="4 5">
    <name type="scientific">Devosia enhydra</name>
    <dbReference type="NCBI Taxonomy" id="665118"/>
    <lineage>
        <taxon>Bacteria</taxon>
        <taxon>Pseudomonadati</taxon>
        <taxon>Pseudomonadota</taxon>
        <taxon>Alphaproteobacteria</taxon>
        <taxon>Hyphomicrobiales</taxon>
        <taxon>Devosiaceae</taxon>
        <taxon>Devosia</taxon>
    </lineage>
</organism>
<dbReference type="EMBL" id="FPKU01000001">
    <property type="protein sequence ID" value="SFZ81744.1"/>
    <property type="molecule type" value="Genomic_DNA"/>
</dbReference>
<gene>
    <name evidence="4" type="ORF">SAMN02983003_0666</name>
</gene>